<reference evidence="6 7" key="1">
    <citation type="journal article" date="2022" name="Res Sq">
        <title>Evolution of multicellular longitudinally dividing oral cavity symbionts (Neisseriaceae).</title>
        <authorList>
            <person name="Nyongesa S."/>
            <person name="Weber P."/>
            <person name="Bernet E."/>
            <person name="Pullido F."/>
            <person name="Nieckarz M."/>
            <person name="Delaby M."/>
            <person name="Nieves C."/>
            <person name="Viehboeck T."/>
            <person name="Krause N."/>
            <person name="Rivera-Millot A."/>
            <person name="Nakamura A."/>
            <person name="Vischer N."/>
            <person name="VanNieuwenhze M."/>
            <person name="Brun Y."/>
            <person name="Cava F."/>
            <person name="Bulgheresi S."/>
            <person name="Veyrier F."/>
        </authorList>
    </citation>
    <scope>NUCLEOTIDE SEQUENCE [LARGE SCALE GENOMIC DNA]</scope>
    <source>
        <strain evidence="6 7">SN4</strain>
    </source>
</reference>
<keyword evidence="4" id="KW-0663">Pyridoxal phosphate</keyword>
<evidence type="ECO:0000256" key="3">
    <source>
        <dbReference type="ARBA" id="ARBA00011881"/>
    </source>
</evidence>
<dbReference type="EMBL" id="CP091511">
    <property type="protein sequence ID" value="UOO90966.1"/>
    <property type="molecule type" value="Genomic_DNA"/>
</dbReference>
<dbReference type="InterPro" id="IPR015422">
    <property type="entry name" value="PyrdxlP-dep_Trfase_small"/>
</dbReference>
<name>A0ABY4E6J3_9NEIS</name>
<comment type="cofactor">
    <cofactor evidence="1">
        <name>pyridoxal 5'-phosphate</name>
        <dbReference type="ChEBI" id="CHEBI:597326"/>
    </cofactor>
</comment>
<dbReference type="SUPFAM" id="SSF53383">
    <property type="entry name" value="PLP-dependent transferases"/>
    <property type="match status" value="1"/>
</dbReference>
<gene>
    <name evidence="6" type="ORF">LVJ82_08390</name>
</gene>
<proteinExistence type="inferred from homology"/>
<dbReference type="Gene3D" id="3.40.640.10">
    <property type="entry name" value="Type I PLP-dependent aspartate aminotransferase-like (Major domain)"/>
    <property type="match status" value="1"/>
</dbReference>
<accession>A0ABY4E6J3</accession>
<evidence type="ECO:0000256" key="1">
    <source>
        <dbReference type="ARBA" id="ARBA00001933"/>
    </source>
</evidence>
<dbReference type="RefSeq" id="WP_058305258.1">
    <property type="nucleotide sequence ID" value="NZ_CABKVG010000006.1"/>
</dbReference>
<protein>
    <submittedName>
        <fullName evidence="6">Aminotransferase class V-fold PLP-dependent enzyme</fullName>
    </submittedName>
</protein>
<keyword evidence="6" id="KW-0808">Transferase</keyword>
<evidence type="ECO:0000313" key="7">
    <source>
        <dbReference type="Proteomes" id="UP000832011"/>
    </source>
</evidence>
<keyword evidence="6" id="KW-0032">Aminotransferase</keyword>
<dbReference type="PANTHER" id="PTHR48097:SF5">
    <property type="entry name" value="LOW SPECIFICITY L-THREONINE ALDOLASE"/>
    <property type="match status" value="1"/>
</dbReference>
<dbReference type="InterPro" id="IPR001597">
    <property type="entry name" value="ArAA_b-elim_lyase/Thr_aldolase"/>
</dbReference>
<dbReference type="Pfam" id="PF01212">
    <property type="entry name" value="Beta_elim_lyase"/>
    <property type="match status" value="1"/>
</dbReference>
<dbReference type="PANTHER" id="PTHR48097">
    <property type="entry name" value="L-THREONINE ALDOLASE-RELATED"/>
    <property type="match status" value="1"/>
</dbReference>
<dbReference type="Proteomes" id="UP000832011">
    <property type="component" value="Chromosome"/>
</dbReference>
<evidence type="ECO:0000256" key="2">
    <source>
        <dbReference type="ARBA" id="ARBA00006966"/>
    </source>
</evidence>
<dbReference type="InterPro" id="IPR015424">
    <property type="entry name" value="PyrdxlP-dep_Trfase"/>
</dbReference>
<evidence type="ECO:0000256" key="4">
    <source>
        <dbReference type="ARBA" id="ARBA00022898"/>
    </source>
</evidence>
<evidence type="ECO:0000259" key="5">
    <source>
        <dbReference type="Pfam" id="PF01212"/>
    </source>
</evidence>
<keyword evidence="7" id="KW-1185">Reference proteome</keyword>
<dbReference type="InterPro" id="IPR015421">
    <property type="entry name" value="PyrdxlP-dep_Trfase_major"/>
</dbReference>
<comment type="subunit">
    <text evidence="3">Homotetramer.</text>
</comment>
<dbReference type="Gene3D" id="3.90.1150.10">
    <property type="entry name" value="Aspartate Aminotransferase, domain 1"/>
    <property type="match status" value="1"/>
</dbReference>
<organism evidence="6 7">
    <name type="scientific">Vitreoscilla massiliensis</name>
    <dbReference type="NCBI Taxonomy" id="1689272"/>
    <lineage>
        <taxon>Bacteria</taxon>
        <taxon>Pseudomonadati</taxon>
        <taxon>Pseudomonadota</taxon>
        <taxon>Betaproteobacteria</taxon>
        <taxon>Neisseriales</taxon>
        <taxon>Neisseriaceae</taxon>
        <taxon>Vitreoscilla</taxon>
    </lineage>
</organism>
<feature type="domain" description="Aromatic amino acid beta-eliminating lyase/threonine aldolase" evidence="5">
    <location>
        <begin position="29"/>
        <end position="287"/>
    </location>
</feature>
<evidence type="ECO:0000313" key="6">
    <source>
        <dbReference type="EMBL" id="UOO90966.1"/>
    </source>
</evidence>
<comment type="similarity">
    <text evidence="2">Belongs to the threonine aldolase family.</text>
</comment>
<sequence length="343" mass="37055">MISLQNDYSEGAHPRILALLTQTNLEQSAGYGEDAYCLQAASHIQQHLNAPQAAIHFVSGGTQSNTVIIKSVLRPHEAVIAAQSGHIAVHETGAIEATGHKVITMPVANSGKLTPEAVMTAVKTHTDEHMVKPRMVYISQTTEIGSVYSVAELRALRACCDDLGLYLHIDGARLGAALAANSELSLAIMAEVADVFYIGGTKNGALLGEAIVIVNPDLQADFRYGMKQHGALLAKGRILGLQFVGLFAEQVFFECAHHAHEQAMALADGLRDLGCGFLTAPQSNQIFPILPNAVISALQQKFTFYHWQDIHDSDSAVRLVTSWATEPANIKEFLRVTAELLRK</sequence>
<dbReference type="GO" id="GO:0008483">
    <property type="term" value="F:transaminase activity"/>
    <property type="evidence" value="ECO:0007669"/>
    <property type="project" value="UniProtKB-KW"/>
</dbReference>